<dbReference type="Proteomes" id="UP001239111">
    <property type="component" value="Chromosome 1"/>
</dbReference>
<keyword evidence="2" id="KW-1185">Reference proteome</keyword>
<evidence type="ECO:0000313" key="1">
    <source>
        <dbReference type="EMBL" id="KAJ8686997.1"/>
    </source>
</evidence>
<protein>
    <submittedName>
        <fullName evidence="1">Uncharacterized protein</fullName>
    </submittedName>
</protein>
<organism evidence="1 2">
    <name type="scientific">Eretmocerus hayati</name>
    <dbReference type="NCBI Taxonomy" id="131215"/>
    <lineage>
        <taxon>Eukaryota</taxon>
        <taxon>Metazoa</taxon>
        <taxon>Ecdysozoa</taxon>
        <taxon>Arthropoda</taxon>
        <taxon>Hexapoda</taxon>
        <taxon>Insecta</taxon>
        <taxon>Pterygota</taxon>
        <taxon>Neoptera</taxon>
        <taxon>Endopterygota</taxon>
        <taxon>Hymenoptera</taxon>
        <taxon>Apocrita</taxon>
        <taxon>Proctotrupomorpha</taxon>
        <taxon>Chalcidoidea</taxon>
        <taxon>Aphelinidae</taxon>
        <taxon>Aphelininae</taxon>
        <taxon>Eretmocerus</taxon>
    </lineage>
</organism>
<name>A0ACC2PXC8_9HYME</name>
<accession>A0ACC2PXC8</accession>
<reference evidence="1" key="1">
    <citation type="submission" date="2023-04" db="EMBL/GenBank/DDBJ databases">
        <title>A chromosome-level genome assembly of the parasitoid wasp Eretmocerus hayati.</title>
        <authorList>
            <person name="Zhong Y."/>
            <person name="Liu S."/>
            <person name="Liu Y."/>
        </authorList>
    </citation>
    <scope>NUCLEOTIDE SEQUENCE</scope>
    <source>
        <strain evidence="1">ZJU_SS_LIU_2023</strain>
    </source>
</reference>
<dbReference type="EMBL" id="CM056741">
    <property type="protein sequence ID" value="KAJ8686997.1"/>
    <property type="molecule type" value="Genomic_DNA"/>
</dbReference>
<gene>
    <name evidence="1" type="ORF">QAD02_022791</name>
</gene>
<evidence type="ECO:0000313" key="2">
    <source>
        <dbReference type="Proteomes" id="UP001239111"/>
    </source>
</evidence>
<proteinExistence type="predicted"/>
<sequence>MRILHFAVISQALSICRSSIVHEEMALDHLFNNIKSNIDPHKLNVITECSKSLSALSNKIVQKVNKDFVSSNIDCGNSALIMNKNMTTEQLKYYGLQRVSERMSLTMGIVESENGSNPVHNLTSMLENFDAINPLTRGKYLLIIITKDEIDLRLFFREAWSKRFLDLTVLEWNQKLRTRLPEDSPTSNIFFKITVHSFNPFSDTFNSEILDQHTSLFPNKMANLCGFPLGLVLDSDVSFEHEIDMFLVKMVCEKLNCETRDIAEEDTAVEPTLNSYHLEDVSIPFDRISFAPRKSHAELTDFLEQHLTGIYIPIPDAFHLYLMRPKEYRKVISVASILTFSGLFFTACIFAVWARLLGFKVGNWTFLNILTAQMGSSLEHPGRMKMSEKIFLMSIYIATLIIVTFGTDYMLEIFVYRGELANIETIEDLANSDVNLGMEFFNYKYMSEQISDFIYYDNDLKEIHGRIKPRIKPVELSTFCRNTDPTRSLDESINLCYTRFSIEHDVMTSDEIVQIDKIRNPIIVFLPTMRFTKIQFFKERWEELIYRFLELGMLESLKKNRQVYVELPPGTTRSDKDINNKTVPLEEQVQPIFFVGCTVSIFALICEMIWHRLMKRTEVGRLLRAFHHRSHSASTSSRIETKNHTAPPVSDLMMTNTRIRKFSSQPNPVPDCQRYAQIEDTCFGELSIVNIDHHGDCVGV</sequence>
<comment type="caution">
    <text evidence="1">The sequence shown here is derived from an EMBL/GenBank/DDBJ whole genome shotgun (WGS) entry which is preliminary data.</text>
</comment>